<dbReference type="Proteomes" id="UP000597444">
    <property type="component" value="Unassembled WGS sequence"/>
</dbReference>
<comment type="caution">
    <text evidence="2">The sequence shown here is derived from an EMBL/GenBank/DDBJ whole genome shotgun (WGS) entry which is preliminary data.</text>
</comment>
<evidence type="ECO:0000313" key="2">
    <source>
        <dbReference type="EMBL" id="GHO92458.1"/>
    </source>
</evidence>
<feature type="transmembrane region" description="Helical" evidence="1">
    <location>
        <begin position="79"/>
        <end position="102"/>
    </location>
</feature>
<feature type="transmembrane region" description="Helical" evidence="1">
    <location>
        <begin position="41"/>
        <end position="67"/>
    </location>
</feature>
<dbReference type="RefSeq" id="WP_220203290.1">
    <property type="nucleotide sequence ID" value="NZ_BNJK01000001.1"/>
</dbReference>
<organism evidence="2 3">
    <name type="scientific">Reticulibacter mediterranei</name>
    <dbReference type="NCBI Taxonomy" id="2778369"/>
    <lineage>
        <taxon>Bacteria</taxon>
        <taxon>Bacillati</taxon>
        <taxon>Chloroflexota</taxon>
        <taxon>Ktedonobacteria</taxon>
        <taxon>Ktedonobacterales</taxon>
        <taxon>Reticulibacteraceae</taxon>
        <taxon>Reticulibacter</taxon>
    </lineage>
</organism>
<sequence length="120" mass="12733">MPAFNVNIGDPIFIGAFFGFLISLPVSLFLAFWLSAVKKRAAVVIGAFVGALLGLLILLGWAGTLIYDQPLPGANGGSVFFGSLFFCTVLGLSGGILTDLLIARKSRRDYLRATAQEHNG</sequence>
<evidence type="ECO:0000256" key="1">
    <source>
        <dbReference type="SAM" id="Phobius"/>
    </source>
</evidence>
<reference evidence="2" key="1">
    <citation type="submission" date="2020-10" db="EMBL/GenBank/DDBJ databases">
        <title>Taxonomic study of unclassified bacteria belonging to the class Ktedonobacteria.</title>
        <authorList>
            <person name="Yabe S."/>
            <person name="Wang C.M."/>
            <person name="Zheng Y."/>
            <person name="Sakai Y."/>
            <person name="Cavaletti L."/>
            <person name="Monciardini P."/>
            <person name="Donadio S."/>
        </authorList>
    </citation>
    <scope>NUCLEOTIDE SEQUENCE</scope>
    <source>
        <strain evidence="2">ID150040</strain>
    </source>
</reference>
<dbReference type="AlphaFoldDB" id="A0A8J3IH66"/>
<dbReference type="EMBL" id="BNJK01000001">
    <property type="protein sequence ID" value="GHO92458.1"/>
    <property type="molecule type" value="Genomic_DNA"/>
</dbReference>
<protein>
    <recommendedName>
        <fullName evidence="4">PTS sucrose transporter subunit IIBC</fullName>
    </recommendedName>
</protein>
<gene>
    <name evidence="2" type="ORF">KSF_025060</name>
</gene>
<keyword evidence="1" id="KW-1133">Transmembrane helix</keyword>
<feature type="transmembrane region" description="Helical" evidence="1">
    <location>
        <begin position="12"/>
        <end position="34"/>
    </location>
</feature>
<keyword evidence="1" id="KW-0472">Membrane</keyword>
<evidence type="ECO:0008006" key="4">
    <source>
        <dbReference type="Google" id="ProtNLM"/>
    </source>
</evidence>
<keyword evidence="3" id="KW-1185">Reference proteome</keyword>
<keyword evidence="1" id="KW-0812">Transmembrane</keyword>
<name>A0A8J3IH66_9CHLR</name>
<proteinExistence type="predicted"/>
<evidence type="ECO:0000313" key="3">
    <source>
        <dbReference type="Proteomes" id="UP000597444"/>
    </source>
</evidence>
<accession>A0A8J3IH66</accession>